<organism evidence="2 3">
    <name type="scientific">Geomonas silvestris</name>
    <dbReference type="NCBI Taxonomy" id="2740184"/>
    <lineage>
        <taxon>Bacteria</taxon>
        <taxon>Pseudomonadati</taxon>
        <taxon>Thermodesulfobacteriota</taxon>
        <taxon>Desulfuromonadia</taxon>
        <taxon>Geobacterales</taxon>
        <taxon>Geobacteraceae</taxon>
        <taxon>Geomonas</taxon>
    </lineage>
</organism>
<dbReference type="NCBIfam" id="NF038353">
    <property type="entry name" value="FxLYD_dom"/>
    <property type="match status" value="1"/>
</dbReference>
<name>A0A6V8MMB7_9BACT</name>
<sequence>MLIGGNVKILIKAAALLAVVVALGACATEQAATRSPAADYRYIYKDFDLRYAWRLAPAAEGLKVEGLIKNVRAQRLENMEVRVALLDKNRKVLGEAVAFPLPQPIDSDDYRSFEVLIKGVQQEPGSLLRFVVNYAASSSQGSYTWTSNFTVDAATGQRLGVQKSKDLDW</sequence>
<dbReference type="AlphaFoldDB" id="A0A6V8MMB7"/>
<reference evidence="3" key="1">
    <citation type="submission" date="2020-06" db="EMBL/GenBank/DDBJ databases">
        <title>Draft genomic sequence of Geomonas sp. Red330.</title>
        <authorList>
            <person name="Itoh H."/>
            <person name="Zhenxing X."/>
            <person name="Ushijima N."/>
            <person name="Masuda Y."/>
            <person name="Shiratori Y."/>
            <person name="Senoo K."/>
        </authorList>
    </citation>
    <scope>NUCLEOTIDE SEQUENCE [LARGE SCALE GENOMIC DNA]</scope>
    <source>
        <strain evidence="3">Red330</strain>
    </source>
</reference>
<comment type="caution">
    <text evidence="2">The sequence shown here is derived from an EMBL/GenBank/DDBJ whole genome shotgun (WGS) entry which is preliminary data.</text>
</comment>
<evidence type="ECO:0000313" key="3">
    <source>
        <dbReference type="Proteomes" id="UP000556026"/>
    </source>
</evidence>
<dbReference type="InterPro" id="IPR047676">
    <property type="entry name" value="FxLYD_dom"/>
</dbReference>
<gene>
    <name evidence="2" type="ORF">GMST_34710</name>
</gene>
<evidence type="ECO:0000256" key="1">
    <source>
        <dbReference type="SAM" id="SignalP"/>
    </source>
</evidence>
<feature type="chain" id="PRO_5027861471" description="Lipoprotein" evidence="1">
    <location>
        <begin position="28"/>
        <end position="169"/>
    </location>
</feature>
<keyword evidence="1" id="KW-0732">Signal</keyword>
<evidence type="ECO:0008006" key="4">
    <source>
        <dbReference type="Google" id="ProtNLM"/>
    </source>
</evidence>
<protein>
    <recommendedName>
        <fullName evidence="4">Lipoprotein</fullName>
    </recommendedName>
</protein>
<accession>A0A6V8MMB7</accession>
<dbReference type="Proteomes" id="UP000556026">
    <property type="component" value="Unassembled WGS sequence"/>
</dbReference>
<proteinExistence type="predicted"/>
<evidence type="ECO:0000313" key="2">
    <source>
        <dbReference type="EMBL" id="GFO61146.1"/>
    </source>
</evidence>
<keyword evidence="3" id="KW-1185">Reference proteome</keyword>
<dbReference type="EMBL" id="BLXX01000012">
    <property type="protein sequence ID" value="GFO61146.1"/>
    <property type="molecule type" value="Genomic_DNA"/>
</dbReference>
<feature type="signal peptide" evidence="1">
    <location>
        <begin position="1"/>
        <end position="27"/>
    </location>
</feature>